<feature type="compositionally biased region" description="Low complexity" evidence="1">
    <location>
        <begin position="499"/>
        <end position="516"/>
    </location>
</feature>
<proteinExistence type="predicted"/>
<dbReference type="InterPro" id="IPR040677">
    <property type="entry name" value="LPD7"/>
</dbReference>
<dbReference type="CDD" id="cd01029">
    <property type="entry name" value="TOPRIM_primases"/>
    <property type="match status" value="1"/>
</dbReference>
<feature type="compositionally biased region" description="Basic and acidic residues" evidence="1">
    <location>
        <begin position="1248"/>
        <end position="1261"/>
    </location>
</feature>
<dbReference type="InterPro" id="IPR034154">
    <property type="entry name" value="TOPRIM_DnaG/twinkle"/>
</dbReference>
<feature type="compositionally biased region" description="Low complexity" evidence="1">
    <location>
        <begin position="559"/>
        <end position="579"/>
    </location>
</feature>
<feature type="domain" description="Toprim" evidence="2">
    <location>
        <begin position="275"/>
        <end position="352"/>
    </location>
</feature>
<feature type="compositionally biased region" description="Polar residues" evidence="1">
    <location>
        <begin position="445"/>
        <end position="476"/>
    </location>
</feature>
<dbReference type="Pfam" id="PF18821">
    <property type="entry name" value="LPD7"/>
    <property type="match status" value="1"/>
</dbReference>
<dbReference type="SMART" id="SM00493">
    <property type="entry name" value="TOPRIM"/>
    <property type="match status" value="1"/>
</dbReference>
<protein>
    <submittedName>
        <fullName evidence="3">SogL DNA primase</fullName>
    </submittedName>
</protein>
<evidence type="ECO:0000256" key="1">
    <source>
        <dbReference type="SAM" id="MobiDB-lite"/>
    </source>
</evidence>
<dbReference type="InterPro" id="IPR006171">
    <property type="entry name" value="TOPRIM_dom"/>
</dbReference>
<feature type="compositionally biased region" description="Basic and acidic residues" evidence="1">
    <location>
        <begin position="517"/>
        <end position="526"/>
    </location>
</feature>
<feature type="region of interest" description="Disordered" evidence="1">
    <location>
        <begin position="1241"/>
        <end position="1267"/>
    </location>
</feature>
<dbReference type="InterPro" id="IPR043764">
    <property type="entry name" value="DUF5710"/>
</dbReference>
<feature type="compositionally biased region" description="Basic and acidic residues" evidence="1">
    <location>
        <begin position="533"/>
        <end position="552"/>
    </location>
</feature>
<feature type="region of interest" description="Disordered" evidence="1">
    <location>
        <begin position="878"/>
        <end position="957"/>
    </location>
</feature>
<feature type="compositionally biased region" description="Low complexity" evidence="1">
    <location>
        <begin position="742"/>
        <end position="751"/>
    </location>
</feature>
<sequence length="1267" mass="139227">MVFFRLFSGEALMPSVSRYRTWLAVPADEIEDLKKAHPPMNGHTPVLWDKEHKLWFARPGADLSMLDRWLPRPQEVSMNGSDPVTEFAQVLENAGLVLKELPVMDGKIHRVPTAGDKKGQKSGAYRGFLDGRPAGWYRDYRSADDSPVTWTFSGGEQTDPRARLHLKAHSMQRREDAERELKAQYNRQAAYARRYVSKWPQATAHEYLTRKGIQAAPGVRINDKNELVIPFSNRNGAIRSYQRIPVTGGKDARILKDSEKTGNWFALGTPRNGQPVLFAEGYATAASLHEATGLPVLMTVDAGNMIIVAEEARQKWKQSPFIFCADNDHARQVNKGIVSATKAAELTGGSVIFPAFTDAEKAQGLTDFNDLDASRGRAAFLHVINAQLEHIGVSTPNSNTPEIREALVIGNLVFTPVHTEEKTMTPTEYPETSPDTGHSHDQGPSLPSATQQEQPAASSSNIADETQSFTSHATENNGKDERHADNVQAQTESSVVQDSPAESPASPESTTASAPDEPAHPAEPPEKVVSVATDKDWREFEAELSQPEKNESQQESGTSPEIPAPAAAPASPEDSPSSETMNESAEPSPSPDAVKEEMTVMTEPDDKQSIGISPDTPREEAVNHVTEDIPLQPEPFLPESDGPEEYEDYSAYQELMNNENPEHLQENSDMPSQPDTGHVQADESELQATTATIEPAVRDEPTPQQPVQSTSPSDNTSSFLDKARGFFTRKKTDSQAHENSDPTPSAETTTTPPIPDSIVYAPERSDAPISLNMDEILKELDWEKRADRTVLYKLDGKPAFIDRVNRLEMVNGASNDDRSVLAALAVATKFYGGVIELTGSDAFKQKAMQLIIEHNIDVRMKLPDQRAELEKLRKEMAVSKDAVVTHQPTPELNRNIPEQPAVPDPVQEKEATQSPASPAAPEASTVSTAPASSPAEPGKTADAAPGEEPPGKLRPGESVTAVLHNFGRAEYAPGKGESFFVELKNRSGSKLYWGEQLESLVKNHQKGDVVTLTLQNREQFILPGEQKARFRNKWSMESVTNGISVSHDNPDKGQRIQAIPVETFMKVAAQISQGWPEEMKALRMPENVGSHLFIGEDRHPVSAPQNANQVTEITSAAPDKLTPVLGSVDKDTRELNLLLVQSADEHLQGVVRLNGTLYPALATPSADNSQLVINALTDKGLRFAGYGEAVNHDADSTNRPAPELMQFHLKTREEPLFAAVYTPEKQPDALYRNLGFEQSWQQWSNSQKPEDRQEKTLHQDLSHSPGR</sequence>
<feature type="compositionally biased region" description="Basic and acidic residues" evidence="1">
    <location>
        <begin position="730"/>
        <end position="740"/>
    </location>
</feature>
<feature type="compositionally biased region" description="Basic and acidic residues" evidence="1">
    <location>
        <begin position="616"/>
        <end position="627"/>
    </location>
</feature>
<evidence type="ECO:0000313" key="3">
    <source>
        <dbReference type="EMBL" id="BAR87982.1"/>
    </source>
</evidence>
<feature type="compositionally biased region" description="Low complexity" evidence="1">
    <location>
        <begin position="912"/>
        <end position="937"/>
    </location>
</feature>
<reference evidence="3" key="1">
    <citation type="journal article" date="2015" name="Antimicrob. Agents Chemother.">
        <title>Transfer of CMY-2 Cephalosporinase from Escherichia coli to Virulent Klebsiella pneumoniae Causing a Recurrent Liver Abscess.</title>
        <authorList>
            <person name="Lin Y.T."/>
            <person name="Pan Y.J."/>
            <person name="Lin T.L."/>
            <person name="Fung C.P."/>
            <person name="Wang J.T."/>
        </authorList>
    </citation>
    <scope>NUCLEOTIDE SEQUENCE</scope>
    <source>
        <strain evidence="3">TVGHEC01</strain>
        <plasmid evidence="3">pCMY2</plasmid>
    </source>
</reference>
<feature type="region of interest" description="Disordered" evidence="1">
    <location>
        <begin position="421"/>
        <end position="760"/>
    </location>
</feature>
<feature type="compositionally biased region" description="Polar residues" evidence="1">
    <location>
        <begin position="487"/>
        <end position="497"/>
    </location>
</feature>
<feature type="compositionally biased region" description="Basic and acidic residues" evidence="1">
    <location>
        <begin position="593"/>
        <end position="608"/>
    </location>
</feature>
<geneLocation type="plasmid" evidence="3">
    <name>pCMY2</name>
</geneLocation>
<evidence type="ECO:0000259" key="2">
    <source>
        <dbReference type="SMART" id="SM00493"/>
    </source>
</evidence>
<organism evidence="3">
    <name type="scientific">Escherichia coli</name>
    <dbReference type="NCBI Taxonomy" id="562"/>
    <lineage>
        <taxon>Bacteria</taxon>
        <taxon>Pseudomonadati</taxon>
        <taxon>Pseudomonadota</taxon>
        <taxon>Gammaproteobacteria</taxon>
        <taxon>Enterobacterales</taxon>
        <taxon>Enterobacteriaceae</taxon>
        <taxon>Escherichia</taxon>
    </lineage>
</organism>
<dbReference type="Pfam" id="PF18974">
    <property type="entry name" value="DUF5710"/>
    <property type="match status" value="1"/>
</dbReference>
<keyword evidence="3" id="KW-0614">Plasmid</keyword>
<accession>A0A0G4DC37</accession>
<name>A0A0G4DC37_ECOLX</name>
<dbReference type="EMBL" id="LC019731">
    <property type="protein sequence ID" value="BAR87982.1"/>
    <property type="molecule type" value="Genomic_DNA"/>
</dbReference>
<dbReference type="AlphaFoldDB" id="A0A0G4DC37"/>